<dbReference type="InterPro" id="IPR000889">
    <property type="entry name" value="Glutathione_peroxidase"/>
</dbReference>
<evidence type="ECO:0000256" key="2">
    <source>
        <dbReference type="ARBA" id="ARBA00022559"/>
    </source>
</evidence>
<dbReference type="SUPFAM" id="SSF52833">
    <property type="entry name" value="Thioredoxin-like"/>
    <property type="match status" value="1"/>
</dbReference>
<dbReference type="PROSITE" id="PS00460">
    <property type="entry name" value="GLUTATHIONE_PEROXID_1"/>
    <property type="match status" value="1"/>
</dbReference>
<proteinExistence type="inferred from homology"/>
<dbReference type="PRINTS" id="PR01011">
    <property type="entry name" value="GLUTPROXDASE"/>
</dbReference>
<evidence type="ECO:0000256" key="1">
    <source>
        <dbReference type="ARBA" id="ARBA00006926"/>
    </source>
</evidence>
<name>A0A291NMV4_9ACTN</name>
<dbReference type="EMBL" id="MF773975">
    <property type="protein sequence ID" value="ATJ00746.1"/>
    <property type="molecule type" value="Genomic_DNA"/>
</dbReference>
<dbReference type="CDD" id="cd00340">
    <property type="entry name" value="GSH_Peroxidase"/>
    <property type="match status" value="1"/>
</dbReference>
<dbReference type="Gene3D" id="3.40.30.10">
    <property type="entry name" value="Glutaredoxin"/>
    <property type="match status" value="1"/>
</dbReference>
<organism evidence="6">
    <name type="scientific">Streptomyces sp. SCSIO 1666</name>
    <dbReference type="NCBI Taxonomy" id="861528"/>
    <lineage>
        <taxon>Bacteria</taxon>
        <taxon>Bacillati</taxon>
        <taxon>Actinomycetota</taxon>
        <taxon>Actinomycetes</taxon>
        <taxon>Kitasatosporales</taxon>
        <taxon>Streptomycetaceae</taxon>
        <taxon>Streptomyces</taxon>
    </lineage>
</organism>
<sequence>MPTAPGADEPTVHAMTVFDIAIAELNGTPDLLSRHRGRTLLVVNVASRCALADQYEGLETLARRHREDGLSVVGVPCNQFGEQEPGTPGEIAGFCAARRISFPLTEKTDVNGAGRHPLYTALTPFADAEGHSGDVRWNFEKFLVSSTGACVGRFGPTVDPQDPELLRAVRARLP</sequence>
<dbReference type="InterPro" id="IPR029759">
    <property type="entry name" value="GPX_AS"/>
</dbReference>
<evidence type="ECO:0000313" key="6">
    <source>
        <dbReference type="EMBL" id="ATJ00746.1"/>
    </source>
</evidence>
<dbReference type="PIRSF" id="PIRSF000303">
    <property type="entry name" value="Glutathion_perox"/>
    <property type="match status" value="1"/>
</dbReference>
<feature type="active site" evidence="4">
    <location>
        <position position="49"/>
    </location>
</feature>
<dbReference type="PANTHER" id="PTHR11592:SF40">
    <property type="entry name" value="THIOREDOXIN_GLUTATHIONE PEROXIDASE BTUE"/>
    <property type="match status" value="1"/>
</dbReference>
<dbReference type="Pfam" id="PF00255">
    <property type="entry name" value="GSHPx"/>
    <property type="match status" value="1"/>
</dbReference>
<evidence type="ECO:0000256" key="3">
    <source>
        <dbReference type="ARBA" id="ARBA00023002"/>
    </source>
</evidence>
<dbReference type="PROSITE" id="PS51355">
    <property type="entry name" value="GLUTATHIONE_PEROXID_3"/>
    <property type="match status" value="1"/>
</dbReference>
<dbReference type="PANTHER" id="PTHR11592">
    <property type="entry name" value="GLUTATHIONE PEROXIDASE"/>
    <property type="match status" value="1"/>
</dbReference>
<keyword evidence="2 5" id="KW-0575">Peroxidase</keyword>
<comment type="similarity">
    <text evidence="1 5">Belongs to the glutathione peroxidase family.</text>
</comment>
<reference evidence="6" key="1">
    <citation type="journal article" date="2017" name="Org. Lett.">
        <title>Elucidating the Sugar Tailoring Steps in the Cytorhodin Biosynthetic Pathway.</title>
        <authorList>
            <person name="Gui C."/>
            <person name="Mo X."/>
            <person name="Gu Y.C."/>
            <person name="Ju J."/>
        </authorList>
    </citation>
    <scope>NUCLEOTIDE SEQUENCE</scope>
    <source>
        <strain evidence="6">SCSIO 1666</strain>
    </source>
</reference>
<dbReference type="GO" id="GO:0034599">
    <property type="term" value="P:cellular response to oxidative stress"/>
    <property type="evidence" value="ECO:0007669"/>
    <property type="project" value="TreeGrafter"/>
</dbReference>
<keyword evidence="3 5" id="KW-0560">Oxidoreductase</keyword>
<dbReference type="InterPro" id="IPR036249">
    <property type="entry name" value="Thioredoxin-like_sf"/>
</dbReference>
<dbReference type="AlphaFoldDB" id="A0A291NMV4"/>
<accession>A0A291NMV4</accession>
<dbReference type="GO" id="GO:0004601">
    <property type="term" value="F:peroxidase activity"/>
    <property type="evidence" value="ECO:0007669"/>
    <property type="project" value="UniProtKB-KW"/>
</dbReference>
<protein>
    <recommendedName>
        <fullName evidence="5">Glutathione peroxidase</fullName>
    </recommendedName>
</protein>
<evidence type="ECO:0000256" key="4">
    <source>
        <dbReference type="PIRSR" id="PIRSR000303-1"/>
    </source>
</evidence>
<evidence type="ECO:0000256" key="5">
    <source>
        <dbReference type="RuleBase" id="RU000499"/>
    </source>
</evidence>